<sequence>MRAFFKALPRRLRRPGRHRLQILSDLHLEVGQQYSTFAFPATAPFLLLAGDIGRLVDYNRYLCFLQALASRYQKVFLVLGNHEFYGMDYESGLVAAHRLSEEPSLANTLVLLDKARWDDPNSNLTILGCTLWSAIPDEACGLVESKVNDFKKIIGWTARKHNKVHADEVAWLRHQIARNSDAKRLLVVATHHAPCLEGTSQPGHSDNPWSSAFATDILTEGGWDDVKIWAFGHTHYSTDLTLPNGIRLVANQRGYVLPGNAMRGAVSSKTKKGAHDFYPGMSVALEQ</sequence>
<dbReference type="GeneID" id="68354341"/>
<comment type="caution">
    <text evidence="2">The sequence shown here is derived from an EMBL/GenBank/DDBJ whole genome shotgun (WGS) entry which is preliminary data.</text>
</comment>
<dbReference type="RefSeq" id="XP_044720215.1">
    <property type="nucleotide sequence ID" value="XM_044863683.1"/>
</dbReference>
<name>A0A9P8MWL0_9HYPO</name>
<accession>A0A9P8MWL0</accession>
<dbReference type="InterPro" id="IPR004843">
    <property type="entry name" value="Calcineurin-like_PHP"/>
</dbReference>
<dbReference type="Proteomes" id="UP000824596">
    <property type="component" value="Unassembled WGS sequence"/>
</dbReference>
<dbReference type="AlphaFoldDB" id="A0A9P8MWL0"/>
<dbReference type="Pfam" id="PF00149">
    <property type="entry name" value="Metallophos"/>
    <property type="match status" value="1"/>
</dbReference>
<reference evidence="2" key="1">
    <citation type="submission" date="2021-09" db="EMBL/GenBank/DDBJ databases">
        <title>A high-quality genome of the endoparasitic fungus Hirsutella rhossiliensis with a comparison of Hirsutella genomes reveals transposable elements contributing to genome size variation.</title>
        <authorList>
            <person name="Lin R."/>
            <person name="Jiao Y."/>
            <person name="Sun X."/>
            <person name="Ling J."/>
            <person name="Xie B."/>
            <person name="Cheng X."/>
        </authorList>
    </citation>
    <scope>NUCLEOTIDE SEQUENCE</scope>
    <source>
        <strain evidence="2">HR02</strain>
    </source>
</reference>
<dbReference type="GO" id="GO:0016787">
    <property type="term" value="F:hydrolase activity"/>
    <property type="evidence" value="ECO:0007669"/>
    <property type="project" value="InterPro"/>
</dbReference>
<dbReference type="OrthoDB" id="550558at2759"/>
<dbReference type="PANTHER" id="PTHR37844:SF2">
    <property type="entry name" value="SER_THR PROTEIN PHOSPHATASE SUPERFAMILY (AFU_ORTHOLOGUE AFUA_1G14840)"/>
    <property type="match status" value="1"/>
</dbReference>
<evidence type="ECO:0000313" key="3">
    <source>
        <dbReference type="Proteomes" id="UP000824596"/>
    </source>
</evidence>
<gene>
    <name evidence="2" type="ORF">HRG_05212</name>
</gene>
<organism evidence="2 3">
    <name type="scientific">Hirsutella rhossiliensis</name>
    <dbReference type="NCBI Taxonomy" id="111463"/>
    <lineage>
        <taxon>Eukaryota</taxon>
        <taxon>Fungi</taxon>
        <taxon>Dikarya</taxon>
        <taxon>Ascomycota</taxon>
        <taxon>Pezizomycotina</taxon>
        <taxon>Sordariomycetes</taxon>
        <taxon>Hypocreomycetidae</taxon>
        <taxon>Hypocreales</taxon>
        <taxon>Ophiocordycipitaceae</taxon>
        <taxon>Hirsutella</taxon>
    </lineage>
</organism>
<dbReference type="PANTHER" id="PTHR37844">
    <property type="entry name" value="SER/THR PROTEIN PHOSPHATASE SUPERFAMILY (AFU_ORTHOLOGUE AFUA_1G14840)"/>
    <property type="match status" value="1"/>
</dbReference>
<evidence type="ECO:0000259" key="1">
    <source>
        <dbReference type="Pfam" id="PF00149"/>
    </source>
</evidence>
<protein>
    <submittedName>
        <fullName evidence="2">Calcineurin-like phosphoesterase domain-containing protein</fullName>
    </submittedName>
</protein>
<dbReference type="InterPro" id="IPR029052">
    <property type="entry name" value="Metallo-depent_PP-like"/>
</dbReference>
<proteinExistence type="predicted"/>
<keyword evidence="3" id="KW-1185">Reference proteome</keyword>
<dbReference type="Gene3D" id="3.60.21.10">
    <property type="match status" value="1"/>
</dbReference>
<feature type="domain" description="Calcineurin-like phosphoesterase" evidence="1">
    <location>
        <begin position="22"/>
        <end position="236"/>
    </location>
</feature>
<dbReference type="EMBL" id="JAIZPD010000005">
    <property type="protein sequence ID" value="KAH0962702.1"/>
    <property type="molecule type" value="Genomic_DNA"/>
</dbReference>
<dbReference type="SUPFAM" id="SSF56300">
    <property type="entry name" value="Metallo-dependent phosphatases"/>
    <property type="match status" value="1"/>
</dbReference>
<evidence type="ECO:0000313" key="2">
    <source>
        <dbReference type="EMBL" id="KAH0962702.1"/>
    </source>
</evidence>